<evidence type="ECO:0000256" key="1">
    <source>
        <dbReference type="SAM" id="MobiDB-lite"/>
    </source>
</evidence>
<organism evidence="2 3">
    <name type="scientific">Favolaschia claudopus</name>
    <dbReference type="NCBI Taxonomy" id="2862362"/>
    <lineage>
        <taxon>Eukaryota</taxon>
        <taxon>Fungi</taxon>
        <taxon>Dikarya</taxon>
        <taxon>Basidiomycota</taxon>
        <taxon>Agaricomycotina</taxon>
        <taxon>Agaricomycetes</taxon>
        <taxon>Agaricomycetidae</taxon>
        <taxon>Agaricales</taxon>
        <taxon>Marasmiineae</taxon>
        <taxon>Mycenaceae</taxon>
        <taxon>Favolaschia</taxon>
    </lineage>
</organism>
<comment type="caution">
    <text evidence="2">The sequence shown here is derived from an EMBL/GenBank/DDBJ whole genome shotgun (WGS) entry which is preliminary data.</text>
</comment>
<evidence type="ECO:0000313" key="2">
    <source>
        <dbReference type="EMBL" id="KAK6967011.1"/>
    </source>
</evidence>
<gene>
    <name evidence="2" type="ORF">R3P38DRAFT_2815545</name>
</gene>
<name>A0AAV9Z170_9AGAR</name>
<keyword evidence="3" id="KW-1185">Reference proteome</keyword>
<evidence type="ECO:0000313" key="3">
    <source>
        <dbReference type="Proteomes" id="UP001362999"/>
    </source>
</evidence>
<dbReference type="AlphaFoldDB" id="A0AAV9Z170"/>
<dbReference type="EMBL" id="JAWWNJ010000247">
    <property type="protein sequence ID" value="KAK6967011.1"/>
    <property type="molecule type" value="Genomic_DNA"/>
</dbReference>
<reference evidence="2 3" key="1">
    <citation type="journal article" date="2024" name="J Genomics">
        <title>Draft genome sequencing and assembly of Favolaschia claudopus CIRM-BRFM 2984 isolated from oak limbs.</title>
        <authorList>
            <person name="Navarro D."/>
            <person name="Drula E."/>
            <person name="Chaduli D."/>
            <person name="Cazenave R."/>
            <person name="Ahrendt S."/>
            <person name="Wang J."/>
            <person name="Lipzen A."/>
            <person name="Daum C."/>
            <person name="Barry K."/>
            <person name="Grigoriev I.V."/>
            <person name="Favel A."/>
            <person name="Rosso M.N."/>
            <person name="Martin F."/>
        </authorList>
    </citation>
    <scope>NUCLEOTIDE SEQUENCE [LARGE SCALE GENOMIC DNA]</scope>
    <source>
        <strain evidence="2 3">CIRM-BRFM 2984</strain>
    </source>
</reference>
<feature type="region of interest" description="Disordered" evidence="1">
    <location>
        <begin position="158"/>
        <end position="184"/>
    </location>
</feature>
<dbReference type="Proteomes" id="UP001362999">
    <property type="component" value="Unassembled WGS sequence"/>
</dbReference>
<sequence>MTKRAEGEVTEALGSDAGGRIRVAAFQEVVTWREREKGRMSSFGIRGVIHCICCHPLLPPQAPTIAPAHARLPPPHPRHPHRRQGCVKLLPLHLGHPAVEFARDGFTGGGGGWREGQDDCAGGKAGVDVAFADCAGLNGRRRDGEDSAGAFPVATCDERRRRPFHQRDLRAAKSMREDTGGRKR</sequence>
<protein>
    <submittedName>
        <fullName evidence="2">Uncharacterized protein</fullName>
    </submittedName>
</protein>
<proteinExistence type="predicted"/>
<accession>A0AAV9Z170</accession>